<name>A0A8T2X5N4_POPDE</name>
<dbReference type="PANTHER" id="PTHR48025:SF7">
    <property type="entry name" value="RNA-BINDING (RRM_RBD_RNP MOTIFS) FAMILY PROTEIN"/>
    <property type="match status" value="1"/>
</dbReference>
<dbReference type="InterPro" id="IPR012677">
    <property type="entry name" value="Nucleotide-bd_a/b_plait_sf"/>
</dbReference>
<dbReference type="Proteomes" id="UP000807159">
    <property type="component" value="Chromosome 14"/>
</dbReference>
<proteinExistence type="predicted"/>
<dbReference type="SMART" id="SM00360">
    <property type="entry name" value="RRM"/>
    <property type="match status" value="2"/>
</dbReference>
<dbReference type="InterPro" id="IPR050502">
    <property type="entry name" value="Euk_RNA-bind_prot"/>
</dbReference>
<protein>
    <recommendedName>
        <fullName evidence="4">RRM domain-containing protein</fullName>
    </recommendedName>
</protein>
<keyword evidence="6" id="KW-1185">Reference proteome</keyword>
<evidence type="ECO:0000256" key="3">
    <source>
        <dbReference type="SAM" id="MobiDB-lite"/>
    </source>
</evidence>
<dbReference type="InterPro" id="IPR035979">
    <property type="entry name" value="RBD_domain_sf"/>
</dbReference>
<dbReference type="GO" id="GO:0003729">
    <property type="term" value="F:mRNA binding"/>
    <property type="evidence" value="ECO:0007669"/>
    <property type="project" value="TreeGrafter"/>
</dbReference>
<evidence type="ECO:0000256" key="2">
    <source>
        <dbReference type="PROSITE-ProRule" id="PRU00176"/>
    </source>
</evidence>
<dbReference type="GO" id="GO:0009535">
    <property type="term" value="C:chloroplast thylakoid membrane"/>
    <property type="evidence" value="ECO:0007669"/>
    <property type="project" value="TreeGrafter"/>
</dbReference>
<evidence type="ECO:0000259" key="4">
    <source>
        <dbReference type="PROSITE" id="PS50102"/>
    </source>
</evidence>
<dbReference type="Gene3D" id="3.30.70.330">
    <property type="match status" value="2"/>
</dbReference>
<dbReference type="PANTHER" id="PTHR48025">
    <property type="entry name" value="OS02G0815200 PROTEIN"/>
    <property type="match status" value="1"/>
</dbReference>
<keyword evidence="1 2" id="KW-0694">RNA-binding</keyword>
<comment type="caution">
    <text evidence="5">The sequence shown here is derived from an EMBL/GenBank/DDBJ whole genome shotgun (WGS) entry which is preliminary data.</text>
</comment>
<dbReference type="AlphaFoldDB" id="A0A8T2X5N4"/>
<sequence length="292" mass="31898">MASSLLGGPSPPPLLSSPLKTKTRPAAAAASISSFSPPIQLQHPKLCCSLSLSNTLCLRSRKFLAVLAVVDKETVITEEINHVREGIDDFELKKKQAKPCELYVCNLPRNSDIADLVEMFKPFGSVLSVEVSRNPETGVSRGCGYITMGSVESARNAVSALDGSDVGGREMRVRYSVEISSGRRNPEALNSAPTKHLFYESPHKLYVGNLPWSTKPDELRNLFNHFGIVVSARVLSDRKGGKNRTYAFLSFLSDAERDAALSMNGTVKLINISFFQLSFSSFASFCQCNTLI</sequence>
<feature type="region of interest" description="Disordered" evidence="3">
    <location>
        <begin position="1"/>
        <end position="20"/>
    </location>
</feature>
<dbReference type="InterPro" id="IPR000504">
    <property type="entry name" value="RRM_dom"/>
</dbReference>
<dbReference type="PROSITE" id="PS50102">
    <property type="entry name" value="RRM"/>
    <property type="match status" value="2"/>
</dbReference>
<gene>
    <name evidence="5" type="ORF">H0E87_024503</name>
</gene>
<evidence type="ECO:0000256" key="1">
    <source>
        <dbReference type="ARBA" id="ARBA00022884"/>
    </source>
</evidence>
<accession>A0A8T2X5N4</accession>
<feature type="domain" description="RRM" evidence="4">
    <location>
        <begin position="203"/>
        <end position="277"/>
    </location>
</feature>
<reference evidence="5" key="1">
    <citation type="journal article" date="2021" name="J. Hered.">
        <title>Genome Assembly of Salicaceae Populus deltoides (Eastern Cottonwood) I-69 Based on Nanopore Sequencing and Hi-C Technologies.</title>
        <authorList>
            <person name="Bai S."/>
            <person name="Wu H."/>
            <person name="Zhang J."/>
            <person name="Pan Z."/>
            <person name="Zhao W."/>
            <person name="Li Z."/>
            <person name="Tong C."/>
        </authorList>
    </citation>
    <scope>NUCLEOTIDE SEQUENCE</scope>
    <source>
        <tissue evidence="5">Leaf</tissue>
    </source>
</reference>
<organism evidence="5 6">
    <name type="scientific">Populus deltoides</name>
    <name type="common">Eastern poplar</name>
    <name type="synonym">Eastern cottonwood</name>
    <dbReference type="NCBI Taxonomy" id="3696"/>
    <lineage>
        <taxon>Eukaryota</taxon>
        <taxon>Viridiplantae</taxon>
        <taxon>Streptophyta</taxon>
        <taxon>Embryophyta</taxon>
        <taxon>Tracheophyta</taxon>
        <taxon>Spermatophyta</taxon>
        <taxon>Magnoliopsida</taxon>
        <taxon>eudicotyledons</taxon>
        <taxon>Gunneridae</taxon>
        <taxon>Pentapetalae</taxon>
        <taxon>rosids</taxon>
        <taxon>fabids</taxon>
        <taxon>Malpighiales</taxon>
        <taxon>Salicaceae</taxon>
        <taxon>Saliceae</taxon>
        <taxon>Populus</taxon>
    </lineage>
</organism>
<dbReference type="Pfam" id="PF00076">
    <property type="entry name" value="RRM_1"/>
    <property type="match status" value="2"/>
</dbReference>
<evidence type="ECO:0000313" key="5">
    <source>
        <dbReference type="EMBL" id="KAH8488895.1"/>
    </source>
</evidence>
<evidence type="ECO:0000313" key="6">
    <source>
        <dbReference type="Proteomes" id="UP000807159"/>
    </source>
</evidence>
<dbReference type="GO" id="GO:1901259">
    <property type="term" value="P:chloroplast rRNA processing"/>
    <property type="evidence" value="ECO:0007669"/>
    <property type="project" value="TreeGrafter"/>
</dbReference>
<feature type="domain" description="RRM" evidence="4">
    <location>
        <begin position="100"/>
        <end position="178"/>
    </location>
</feature>
<dbReference type="SUPFAM" id="SSF54928">
    <property type="entry name" value="RNA-binding domain, RBD"/>
    <property type="match status" value="2"/>
</dbReference>
<dbReference type="EMBL" id="JACEGQ020000014">
    <property type="protein sequence ID" value="KAH8488895.1"/>
    <property type="molecule type" value="Genomic_DNA"/>
</dbReference>